<dbReference type="Proteomes" id="UP000012164">
    <property type="component" value="Unassembled WGS sequence"/>
</dbReference>
<accession>A0A0F6IEC8</accession>
<dbReference type="AlphaFoldDB" id="A0A0F6IEC8"/>
<evidence type="ECO:0000313" key="2">
    <source>
        <dbReference type="Proteomes" id="UP000012164"/>
    </source>
</evidence>
<name>A0A0F6IEC8_LEPIR</name>
<comment type="caution">
    <text evidence="1">The sequence shown here is derived from an EMBL/GenBank/DDBJ whole genome shotgun (WGS) entry which is preliminary data.</text>
</comment>
<evidence type="ECO:0000313" key="1">
    <source>
        <dbReference type="EMBL" id="EMJ36403.1"/>
    </source>
</evidence>
<protein>
    <submittedName>
        <fullName evidence="1">Uncharacterized protein</fullName>
    </submittedName>
</protein>
<feature type="non-terminal residue" evidence="1">
    <location>
        <position position="36"/>
    </location>
</feature>
<sequence>MTLKKRNVYILHVFLAQARPILVWPEFSWIPVINGL</sequence>
<gene>
    <name evidence="1" type="ORF">LEP1GSC079_0073</name>
</gene>
<reference evidence="1 2" key="1">
    <citation type="submission" date="2013-01" db="EMBL/GenBank/DDBJ databases">
        <authorList>
            <person name="Harkins D.M."/>
            <person name="Durkin A.S."/>
            <person name="Brinkac L.M."/>
            <person name="Haft D.H."/>
            <person name="Selengut J.D."/>
            <person name="Sanka R."/>
            <person name="DePew J."/>
            <person name="Purushe J."/>
            <person name="Peacock S.J."/>
            <person name="Thaipadungpanit J."/>
            <person name="Wuthiekanun V.W."/>
            <person name="Day N.P."/>
            <person name="Vinetz J.M."/>
            <person name="Sutton G.G."/>
            <person name="Nierman W.C."/>
            <person name="Fouts D.E."/>
        </authorList>
    </citation>
    <scope>NUCLEOTIDE SEQUENCE [LARGE SCALE GENOMIC DNA]</scope>
    <source>
        <strain evidence="1 2">FPW1039</strain>
    </source>
</reference>
<organism evidence="1 2">
    <name type="scientific">Leptospira interrogans str. FPW1039</name>
    <dbReference type="NCBI Taxonomy" id="1193040"/>
    <lineage>
        <taxon>Bacteria</taxon>
        <taxon>Pseudomonadati</taxon>
        <taxon>Spirochaetota</taxon>
        <taxon>Spirochaetia</taxon>
        <taxon>Leptospirales</taxon>
        <taxon>Leptospiraceae</taxon>
        <taxon>Leptospira</taxon>
    </lineage>
</organism>
<proteinExistence type="predicted"/>
<dbReference type="EMBL" id="AKWR02000127">
    <property type="protein sequence ID" value="EMJ36403.1"/>
    <property type="molecule type" value="Genomic_DNA"/>
</dbReference>